<organism evidence="1 2">
    <name type="scientific">Stentor coeruleus</name>
    <dbReference type="NCBI Taxonomy" id="5963"/>
    <lineage>
        <taxon>Eukaryota</taxon>
        <taxon>Sar</taxon>
        <taxon>Alveolata</taxon>
        <taxon>Ciliophora</taxon>
        <taxon>Postciliodesmatophora</taxon>
        <taxon>Heterotrichea</taxon>
        <taxon>Heterotrichida</taxon>
        <taxon>Stentoridae</taxon>
        <taxon>Stentor</taxon>
    </lineage>
</organism>
<keyword evidence="2" id="KW-1185">Reference proteome</keyword>
<dbReference type="EMBL" id="MPUH01000021">
    <property type="protein sequence ID" value="OMJ94765.1"/>
    <property type="molecule type" value="Genomic_DNA"/>
</dbReference>
<proteinExistence type="predicted"/>
<name>A0A1R2D0J7_9CILI</name>
<dbReference type="AlphaFoldDB" id="A0A1R2D0J7"/>
<dbReference type="Proteomes" id="UP000187209">
    <property type="component" value="Unassembled WGS sequence"/>
</dbReference>
<protein>
    <submittedName>
        <fullName evidence="1">Uncharacterized protein</fullName>
    </submittedName>
</protein>
<evidence type="ECO:0000313" key="2">
    <source>
        <dbReference type="Proteomes" id="UP000187209"/>
    </source>
</evidence>
<reference evidence="1 2" key="1">
    <citation type="submission" date="2016-11" db="EMBL/GenBank/DDBJ databases">
        <title>The macronuclear genome of Stentor coeruleus: a giant cell with tiny introns.</title>
        <authorList>
            <person name="Slabodnick M."/>
            <person name="Ruby J.G."/>
            <person name="Reiff S.B."/>
            <person name="Swart E.C."/>
            <person name="Gosai S."/>
            <person name="Prabakaran S."/>
            <person name="Witkowska E."/>
            <person name="Larue G.E."/>
            <person name="Fisher S."/>
            <person name="Freeman R.M."/>
            <person name="Gunawardena J."/>
            <person name="Chu W."/>
            <person name="Stover N.A."/>
            <person name="Gregory B.D."/>
            <person name="Nowacki M."/>
            <person name="Derisi J."/>
            <person name="Roy S.W."/>
            <person name="Marshall W.F."/>
            <person name="Sood P."/>
        </authorList>
    </citation>
    <scope>NUCLEOTIDE SEQUENCE [LARGE SCALE GENOMIC DNA]</scope>
    <source>
        <strain evidence="1">WM001</strain>
    </source>
</reference>
<comment type="caution">
    <text evidence="1">The sequence shown here is derived from an EMBL/GenBank/DDBJ whole genome shotgun (WGS) entry which is preliminary data.</text>
</comment>
<gene>
    <name evidence="1" type="ORF">SteCoe_1944</name>
</gene>
<sequence>MGCGTVKSAMKTGVKDRKSFYDADFLLLIKTRFTFQCSQCETLCHRFPLPDEMIKVVKKNPEFLKLDKQSSSSVYFTKKLSGFFYDYLQFCNFEGYFSLCVHKVCLKQYTLSLGIIVMCVTVLANCDKVKVALKNPYLVTENKDFCIVKAWNDYVRIIEDAYEAYVEKGICHDLILQIEKRRGKIKNLSDRISCKRNKYLIQAQELIEKFIDDVTISKNTIVGFFKCYKKLYPSLQELAKIARENKLANCEKIVHFVMKKL</sequence>
<evidence type="ECO:0000313" key="1">
    <source>
        <dbReference type="EMBL" id="OMJ94765.1"/>
    </source>
</evidence>
<accession>A0A1R2D0J7</accession>